<evidence type="ECO:0000256" key="1">
    <source>
        <dbReference type="SAM" id="Phobius"/>
    </source>
</evidence>
<keyword evidence="1" id="KW-0472">Membrane</keyword>
<comment type="caution">
    <text evidence="2">The sequence shown here is derived from an EMBL/GenBank/DDBJ whole genome shotgun (WGS) entry which is preliminary data.</text>
</comment>
<evidence type="ECO:0000313" key="3">
    <source>
        <dbReference type="Proteomes" id="UP000277766"/>
    </source>
</evidence>
<evidence type="ECO:0000313" key="2">
    <source>
        <dbReference type="EMBL" id="RTR25260.1"/>
    </source>
</evidence>
<feature type="transmembrane region" description="Helical" evidence="1">
    <location>
        <begin position="12"/>
        <end position="39"/>
    </location>
</feature>
<keyword evidence="3" id="KW-1185">Reference proteome</keyword>
<keyword evidence="1" id="KW-0812">Transmembrane</keyword>
<keyword evidence="1" id="KW-1133">Transmembrane helix</keyword>
<sequence>MTWFDALLLTLWAMLGALGLRMGLGGLLWAVLILGAAYLTNLAGGNFWPTLIVAALLGAGGSAAAYALNTQSESPYWSPPLWHSAAGLLGGVLLGGVLSAALALAFPLTPKVDAFGVHYQYPSPQMPPGLYRAVQGSRIQSLLLPVWQRKSPWQTLLIPDLPQLIQDRP</sequence>
<accession>A0A431VPY7</accession>
<dbReference type="Proteomes" id="UP000277766">
    <property type="component" value="Unassembled WGS sequence"/>
</dbReference>
<protein>
    <recommendedName>
        <fullName evidence="4">CvpA family protein</fullName>
    </recommendedName>
</protein>
<proteinExistence type="predicted"/>
<gene>
    <name evidence="2" type="ORF">EJ104_11690</name>
</gene>
<dbReference type="RefSeq" id="WP_126353030.1">
    <property type="nucleotide sequence ID" value="NZ_CP086380.1"/>
</dbReference>
<feature type="transmembrane region" description="Helical" evidence="1">
    <location>
        <begin position="81"/>
        <end position="106"/>
    </location>
</feature>
<dbReference type="EMBL" id="RXPE01000033">
    <property type="protein sequence ID" value="RTR25260.1"/>
    <property type="molecule type" value="Genomic_DNA"/>
</dbReference>
<name>A0A431VPY7_9DEIO</name>
<evidence type="ECO:0008006" key="4">
    <source>
        <dbReference type="Google" id="ProtNLM"/>
    </source>
</evidence>
<feature type="transmembrane region" description="Helical" evidence="1">
    <location>
        <begin position="51"/>
        <end position="69"/>
    </location>
</feature>
<organism evidence="2 3">
    <name type="scientific">Deinococcus radiophilus</name>
    <dbReference type="NCBI Taxonomy" id="32062"/>
    <lineage>
        <taxon>Bacteria</taxon>
        <taxon>Thermotogati</taxon>
        <taxon>Deinococcota</taxon>
        <taxon>Deinococci</taxon>
        <taxon>Deinococcales</taxon>
        <taxon>Deinococcaceae</taxon>
        <taxon>Deinococcus</taxon>
    </lineage>
</organism>
<dbReference type="AlphaFoldDB" id="A0A431VPY7"/>
<reference evidence="2 3" key="1">
    <citation type="submission" date="2018-12" db="EMBL/GenBank/DDBJ databases">
        <title>Deinococcus radiophilus ATCC 27603 genome sequencing and assembly.</title>
        <authorList>
            <person name="Maclea K.S."/>
            <person name="Maynard C.R."/>
        </authorList>
    </citation>
    <scope>NUCLEOTIDE SEQUENCE [LARGE SCALE GENOMIC DNA]</scope>
    <source>
        <strain evidence="2 3">ATCC 27603</strain>
    </source>
</reference>
<dbReference type="OrthoDB" id="71255at2"/>